<gene>
    <name evidence="4" type="ORF">J2Z71_001320</name>
</gene>
<dbReference type="EMBL" id="JAGGLJ010000012">
    <property type="protein sequence ID" value="MBP2025773.1"/>
    <property type="molecule type" value="Genomic_DNA"/>
</dbReference>
<feature type="region of interest" description="Disordered" evidence="3">
    <location>
        <begin position="1015"/>
        <end position="1047"/>
    </location>
</feature>
<evidence type="ECO:0000256" key="3">
    <source>
        <dbReference type="SAM" id="MobiDB-lite"/>
    </source>
</evidence>
<keyword evidence="2" id="KW-0175">Coiled coil</keyword>
<evidence type="ECO:0000313" key="5">
    <source>
        <dbReference type="Proteomes" id="UP001519306"/>
    </source>
</evidence>
<sequence>MENLISEFKSKLNLLEDKNLKKEKEEYILEKEEYVEELKELIKKNQELEEDSDKELKSEIAKLYENLELKITKLEKKIKAEKRSANFDEKSIDFEKIEIQEDLNLLNEKINILEDDDEKEEWTEKYNGLMKRFNALAEAKAVVNSWADVQTLIDSGETEIDVSNLPEDANKTVLTIDNKTVKIIGGSKEFKNLQIRLKKNGSLELENMIINNRDLNINNRDLAFSPIYVEDTTDNKLILRGENKISSEGKSAAISVSKNKDINSKLTIIGNGKIDVSIGTYDTGMGAYYTGAAIGGEYNHGSGEINILDNVEINVISAHRSAGIGGGQDQNEIDNGNITIGEDAKVNVLDYKNKDNPNGASIGGGSSYGQNTKGSSGDIVIKDRAKIYINRKPDNAAAIGQSSNNKQGHILIKDNVEINLDNVHNGIGGASQSFNDPDTDDYLVRITGQPKIKIKAIIGISAKNGNILIDGVDKDNFDIDFMTHGIAIYNGDLNIINNTNETWNMNLKMIFEDIVGYNPGAAINGEGVAKINIKGKNKNIIINGHTDLGAIVGTYSGSTYINHGATPDSISQMGIIDVNIDNAVIQGVAERGPVVGIGYSDLSNMKININNSKIERLPNSSVDIGDRKNSEGAIVGTGGYVTNRDYDTGEDAYVKDPNILGGKLITLKEIREFKVDIINSEIKGEVDKAAAIGLGNQADINSEFNITNSDLDIKSQGGAGIGTGQFSGYDKFIPLNFSLKIDETKGKIESLNGAGIGTGYGSILENLASINIKNSNLGIKSMWGAGIGGGKLAITEKDGQITKEYLSSGANTIISGGKVLAKSVMGSGIGGGGSSSSYGYDDLHRTIDIEGNLKVLNNADIVATSRGLDNGVLARDAITAKLVDTSDKTMISHTFVKEVPNTIPFKILIKDVNGNQIKEIQLEEEWEESKTYPKSYAYTTNNSAEIYKEDAHYTKDNKDYVGEIYQAEPLRESGRHPENVKEFKSVISYEGKDQNIINDNTFVVFDEKNIEDEHTVNFETNGGNSIESQKVKDKEKAKKPKNPTKDGYEFVGWYENEDLTGSEFDFNTEITSDKTLYAKWEKVEEPDGGENGGGNHKPHRPNKPNEKPEEIIRLQIQSSLLHKEYINGYPDNTVRPEGSITRE</sequence>
<protein>
    <submittedName>
        <fullName evidence="4">Repeat protein (TIGR02543 family)</fullName>
    </submittedName>
</protein>
<reference evidence="4 5" key="1">
    <citation type="submission" date="2021-03" db="EMBL/GenBank/DDBJ databases">
        <title>Genomic Encyclopedia of Type Strains, Phase IV (KMG-IV): sequencing the most valuable type-strain genomes for metagenomic binning, comparative biology and taxonomic classification.</title>
        <authorList>
            <person name="Goeker M."/>
        </authorList>
    </citation>
    <scope>NUCLEOTIDE SEQUENCE [LARGE SCALE GENOMIC DNA]</scope>
    <source>
        <strain evidence="4 5">DSM 27563</strain>
    </source>
</reference>
<dbReference type="Proteomes" id="UP001519306">
    <property type="component" value="Unassembled WGS sequence"/>
</dbReference>
<dbReference type="InterPro" id="IPR013378">
    <property type="entry name" value="InlB-like_B-rpt"/>
</dbReference>
<dbReference type="Gene3D" id="2.60.40.4270">
    <property type="entry name" value="Listeria-Bacteroides repeat domain"/>
    <property type="match status" value="1"/>
</dbReference>
<feature type="region of interest" description="Disordered" evidence="3">
    <location>
        <begin position="356"/>
        <end position="376"/>
    </location>
</feature>
<feature type="compositionally biased region" description="Polar residues" evidence="3">
    <location>
        <begin position="1017"/>
        <end position="1028"/>
    </location>
</feature>
<dbReference type="Pfam" id="PF09479">
    <property type="entry name" value="Flg_new"/>
    <property type="match status" value="1"/>
</dbReference>
<accession>A0ABS4KDC6</accession>
<feature type="region of interest" description="Disordered" evidence="3">
    <location>
        <begin position="1124"/>
        <end position="1143"/>
    </location>
</feature>
<organism evidence="4 5">
    <name type="scientific">Peptoniphilus stercorisuis</name>
    <dbReference type="NCBI Taxonomy" id="1436965"/>
    <lineage>
        <taxon>Bacteria</taxon>
        <taxon>Bacillati</taxon>
        <taxon>Bacillota</taxon>
        <taxon>Tissierellia</taxon>
        <taxon>Tissierellales</taxon>
        <taxon>Peptoniphilaceae</taxon>
        <taxon>Peptoniphilus</taxon>
    </lineage>
</organism>
<comment type="subcellular location">
    <subcellularLocation>
        <location evidence="1">Cell envelope</location>
    </subcellularLocation>
</comment>
<dbReference type="NCBIfam" id="TIGR02543">
    <property type="entry name" value="List_Bact_rpt"/>
    <property type="match status" value="1"/>
</dbReference>
<feature type="coiled-coil region" evidence="2">
    <location>
        <begin position="5"/>
        <end position="116"/>
    </location>
</feature>
<evidence type="ECO:0000256" key="1">
    <source>
        <dbReference type="ARBA" id="ARBA00004196"/>
    </source>
</evidence>
<dbReference type="RefSeq" id="WP_210061251.1">
    <property type="nucleotide sequence ID" value="NZ_JAGGLJ010000012.1"/>
</dbReference>
<dbReference type="InterPro" id="IPR042229">
    <property type="entry name" value="Listeria/Bacterioides_rpt_sf"/>
</dbReference>
<evidence type="ECO:0000256" key="2">
    <source>
        <dbReference type="SAM" id="Coils"/>
    </source>
</evidence>
<feature type="region of interest" description="Disordered" evidence="3">
    <location>
        <begin position="1081"/>
        <end position="1110"/>
    </location>
</feature>
<comment type="caution">
    <text evidence="4">The sequence shown here is derived from an EMBL/GenBank/DDBJ whole genome shotgun (WGS) entry which is preliminary data.</text>
</comment>
<proteinExistence type="predicted"/>
<evidence type="ECO:0000313" key="4">
    <source>
        <dbReference type="EMBL" id="MBP2025773.1"/>
    </source>
</evidence>
<name>A0ABS4KDC6_9FIRM</name>
<keyword evidence="5" id="KW-1185">Reference proteome</keyword>